<accession>A0ABU1NE88</accession>
<dbReference type="PRINTS" id="PR01438">
    <property type="entry name" value="UNVRSLSTRESS"/>
</dbReference>
<dbReference type="RefSeq" id="WP_309902052.1">
    <property type="nucleotide sequence ID" value="NZ_JAVDRF010000004.1"/>
</dbReference>
<dbReference type="Pfam" id="PF00582">
    <property type="entry name" value="Usp"/>
    <property type="match status" value="1"/>
</dbReference>
<evidence type="ECO:0000313" key="4">
    <source>
        <dbReference type="Proteomes" id="UP001184230"/>
    </source>
</evidence>
<dbReference type="EMBL" id="JAVDRF010000004">
    <property type="protein sequence ID" value="MDR6536768.1"/>
    <property type="molecule type" value="Genomic_DNA"/>
</dbReference>
<protein>
    <submittedName>
        <fullName evidence="3">Nucleotide-binding universal stress UspA family protein</fullName>
    </submittedName>
</protein>
<dbReference type="InterPro" id="IPR014729">
    <property type="entry name" value="Rossmann-like_a/b/a_fold"/>
</dbReference>
<feature type="domain" description="UspA" evidence="2">
    <location>
        <begin position="1"/>
        <end position="146"/>
    </location>
</feature>
<comment type="similarity">
    <text evidence="1">Belongs to the universal stress protein A family.</text>
</comment>
<dbReference type="SUPFAM" id="SSF52402">
    <property type="entry name" value="Adenine nucleotide alpha hydrolases-like"/>
    <property type="match status" value="1"/>
</dbReference>
<gene>
    <name evidence="3" type="ORF">J2739_002541</name>
</gene>
<sequence length="173" mass="18633">MYQRILVPVDGSATSKRGLEEAIRLAKLTQGRLRLFHVIDELSFALAMDAYAGYAGDWLKVLRENGRRILDEAVAAAQAAGIEADTQLCDSFSGSVHEMVNAEAAKWPADLIVLGTHGRRGVGRVVMGSSAEHILRYASVPVLLVRTPESETKAERAATSAHFSLPAGVVAYD</sequence>
<evidence type="ECO:0000259" key="2">
    <source>
        <dbReference type="Pfam" id="PF00582"/>
    </source>
</evidence>
<comment type="caution">
    <text evidence="3">The sequence shown here is derived from an EMBL/GenBank/DDBJ whole genome shotgun (WGS) entry which is preliminary data.</text>
</comment>
<dbReference type="PANTHER" id="PTHR46268:SF15">
    <property type="entry name" value="UNIVERSAL STRESS PROTEIN HP_0031"/>
    <property type="match status" value="1"/>
</dbReference>
<dbReference type="Gene3D" id="3.40.50.620">
    <property type="entry name" value="HUPs"/>
    <property type="match status" value="1"/>
</dbReference>
<proteinExistence type="inferred from homology"/>
<keyword evidence="4" id="KW-1185">Reference proteome</keyword>
<dbReference type="PIRSF" id="PIRSF006276">
    <property type="entry name" value="UspA"/>
    <property type="match status" value="1"/>
</dbReference>
<dbReference type="CDD" id="cd00293">
    <property type="entry name" value="USP-like"/>
    <property type="match status" value="1"/>
</dbReference>
<dbReference type="InterPro" id="IPR006016">
    <property type="entry name" value="UspA"/>
</dbReference>
<evidence type="ECO:0000313" key="3">
    <source>
        <dbReference type="EMBL" id="MDR6536768.1"/>
    </source>
</evidence>
<name>A0ABU1NE88_9BURK</name>
<dbReference type="Proteomes" id="UP001184230">
    <property type="component" value="Unassembled WGS sequence"/>
</dbReference>
<evidence type="ECO:0000256" key="1">
    <source>
        <dbReference type="ARBA" id="ARBA00008791"/>
    </source>
</evidence>
<organism evidence="3 4">
    <name type="scientific">Variovorax soli</name>
    <dbReference type="NCBI Taxonomy" id="376815"/>
    <lineage>
        <taxon>Bacteria</taxon>
        <taxon>Pseudomonadati</taxon>
        <taxon>Pseudomonadota</taxon>
        <taxon>Betaproteobacteria</taxon>
        <taxon>Burkholderiales</taxon>
        <taxon>Comamonadaceae</taxon>
        <taxon>Variovorax</taxon>
    </lineage>
</organism>
<reference evidence="3 4" key="1">
    <citation type="submission" date="2023-07" db="EMBL/GenBank/DDBJ databases">
        <title>Sorghum-associated microbial communities from plants grown in Nebraska, USA.</title>
        <authorList>
            <person name="Schachtman D."/>
        </authorList>
    </citation>
    <scope>NUCLEOTIDE SEQUENCE [LARGE SCALE GENOMIC DNA]</scope>
    <source>
        <strain evidence="3 4">DS1781</strain>
    </source>
</reference>
<dbReference type="PANTHER" id="PTHR46268">
    <property type="entry name" value="STRESS RESPONSE PROTEIN NHAX"/>
    <property type="match status" value="1"/>
</dbReference>
<dbReference type="InterPro" id="IPR006015">
    <property type="entry name" value="Universal_stress_UspA"/>
</dbReference>